<reference evidence="2" key="1">
    <citation type="submission" date="2020-06" db="EMBL/GenBank/DDBJ databases">
        <title>Draft genome of Bugula neritina, a colonial animal packing powerful symbionts and potential medicines.</title>
        <authorList>
            <person name="Rayko M."/>
        </authorList>
    </citation>
    <scope>NUCLEOTIDE SEQUENCE [LARGE SCALE GENOMIC DNA]</scope>
    <source>
        <strain evidence="2">Kwan_BN1</strain>
    </source>
</reference>
<keyword evidence="1" id="KW-0812">Transmembrane</keyword>
<organism evidence="2 3">
    <name type="scientific">Bugula neritina</name>
    <name type="common">Brown bryozoan</name>
    <name type="synonym">Sertularia neritina</name>
    <dbReference type="NCBI Taxonomy" id="10212"/>
    <lineage>
        <taxon>Eukaryota</taxon>
        <taxon>Metazoa</taxon>
        <taxon>Spiralia</taxon>
        <taxon>Lophotrochozoa</taxon>
        <taxon>Bryozoa</taxon>
        <taxon>Gymnolaemata</taxon>
        <taxon>Cheilostomatida</taxon>
        <taxon>Flustrina</taxon>
        <taxon>Buguloidea</taxon>
        <taxon>Bugulidae</taxon>
        <taxon>Bugula</taxon>
    </lineage>
</organism>
<dbReference type="AlphaFoldDB" id="A0A7J7JU19"/>
<gene>
    <name evidence="2" type="ORF">EB796_012538</name>
</gene>
<protein>
    <submittedName>
        <fullName evidence="2">Uncharacterized protein</fullName>
    </submittedName>
</protein>
<feature type="transmembrane region" description="Helical" evidence="1">
    <location>
        <begin position="31"/>
        <end position="50"/>
    </location>
</feature>
<sequence>MVARSNTSNKSCYWMEVACCRLFSKMAGWNFLAEGVILAVFLLTTTWASSIDERHSIHLSENEPDDPEFALHNLERIANEMLDAKRILYLVFAASQNPFLKRPACDPHANLGQLMARVTTCSTLGGGLPKLLLLECHHRDTRMVSTLHV</sequence>
<evidence type="ECO:0000313" key="2">
    <source>
        <dbReference type="EMBL" id="KAF6029141.1"/>
    </source>
</evidence>
<proteinExistence type="predicted"/>
<dbReference type="Proteomes" id="UP000593567">
    <property type="component" value="Unassembled WGS sequence"/>
</dbReference>
<evidence type="ECO:0000256" key="1">
    <source>
        <dbReference type="SAM" id="Phobius"/>
    </source>
</evidence>
<keyword evidence="1" id="KW-0472">Membrane</keyword>
<keyword evidence="3" id="KW-1185">Reference proteome</keyword>
<comment type="caution">
    <text evidence="2">The sequence shown here is derived from an EMBL/GenBank/DDBJ whole genome shotgun (WGS) entry which is preliminary data.</text>
</comment>
<name>A0A7J7JU19_BUGNE</name>
<evidence type="ECO:0000313" key="3">
    <source>
        <dbReference type="Proteomes" id="UP000593567"/>
    </source>
</evidence>
<accession>A0A7J7JU19</accession>
<keyword evidence="1" id="KW-1133">Transmembrane helix</keyword>
<dbReference type="EMBL" id="VXIV02001852">
    <property type="protein sequence ID" value="KAF6029141.1"/>
    <property type="molecule type" value="Genomic_DNA"/>
</dbReference>